<comment type="caution">
    <text evidence="4">The sequence shown here is derived from an EMBL/GenBank/DDBJ whole genome shotgun (WGS) entry which is preliminary data.</text>
</comment>
<protein>
    <submittedName>
        <fullName evidence="4">Ankyrin repeat-containing domain protein</fullName>
    </submittedName>
</protein>
<dbReference type="PROSITE" id="PS50088">
    <property type="entry name" value="ANK_REPEAT"/>
    <property type="match status" value="2"/>
</dbReference>
<keyword evidence="5" id="KW-1185">Reference proteome</keyword>
<dbReference type="PANTHER" id="PTHR24198">
    <property type="entry name" value="ANKYRIN REPEAT AND PROTEIN KINASE DOMAIN-CONTAINING PROTEIN"/>
    <property type="match status" value="1"/>
</dbReference>
<dbReference type="SMART" id="SM00248">
    <property type="entry name" value="ANK"/>
    <property type="match status" value="5"/>
</dbReference>
<dbReference type="Gene3D" id="1.25.40.20">
    <property type="entry name" value="Ankyrin repeat-containing domain"/>
    <property type="match status" value="2"/>
</dbReference>
<proteinExistence type="predicted"/>
<gene>
    <name evidence="4" type="ORF">BJY01DRAFT_255828</name>
</gene>
<keyword evidence="2 3" id="KW-0040">ANK repeat</keyword>
<feature type="repeat" description="ANK" evidence="3">
    <location>
        <begin position="72"/>
        <end position="104"/>
    </location>
</feature>
<dbReference type="Pfam" id="PF12796">
    <property type="entry name" value="Ank_2"/>
    <property type="match status" value="1"/>
</dbReference>
<dbReference type="PANTHER" id="PTHR24198:SF165">
    <property type="entry name" value="ANKYRIN REPEAT-CONTAINING PROTEIN-RELATED"/>
    <property type="match status" value="1"/>
</dbReference>
<dbReference type="PROSITE" id="PS50297">
    <property type="entry name" value="ANK_REP_REGION"/>
    <property type="match status" value="1"/>
</dbReference>
<organism evidence="4 5">
    <name type="scientific">Aspergillus pseudoustus</name>
    <dbReference type="NCBI Taxonomy" id="1810923"/>
    <lineage>
        <taxon>Eukaryota</taxon>
        <taxon>Fungi</taxon>
        <taxon>Dikarya</taxon>
        <taxon>Ascomycota</taxon>
        <taxon>Pezizomycotina</taxon>
        <taxon>Eurotiomycetes</taxon>
        <taxon>Eurotiomycetidae</taxon>
        <taxon>Eurotiales</taxon>
        <taxon>Aspergillaceae</taxon>
        <taxon>Aspergillus</taxon>
        <taxon>Aspergillus subgen. Nidulantes</taxon>
    </lineage>
</organism>
<name>A0ABR4IGR1_9EURO</name>
<evidence type="ECO:0000313" key="5">
    <source>
        <dbReference type="Proteomes" id="UP001610446"/>
    </source>
</evidence>
<sequence length="294" mass="32450">MPPRKRLPILHKENTRQKTRARKLFLSLPNEIFFMVASYLESDHDLNAFSRKCKRFHPPISPILYRNSIQNHSSSGLFWAAKTGRASAVELFLRYGADVNLRNGSYLPPLRRTSTDQESQHWPSASPPTIYEAVSQGNLEMTHLLLDFGANPNQEGGWSGNALQSAIWEGHSNLLPLLLDHGADPHASGSYDSALVAAAAKGNLEVANILLQRGVRINEDKGSGTALRAAAYRGNSRMVHLLLDWGTHGSPYRAARARGHTRTASLLLMNGASPRLGEDLDFPDGDDYTLGWGF</sequence>
<dbReference type="EMBL" id="JBFXLU010000416">
    <property type="protein sequence ID" value="KAL2826951.1"/>
    <property type="molecule type" value="Genomic_DNA"/>
</dbReference>
<evidence type="ECO:0000313" key="4">
    <source>
        <dbReference type="EMBL" id="KAL2826951.1"/>
    </source>
</evidence>
<dbReference type="Proteomes" id="UP001610446">
    <property type="component" value="Unassembled WGS sequence"/>
</dbReference>
<dbReference type="InterPro" id="IPR036770">
    <property type="entry name" value="Ankyrin_rpt-contain_sf"/>
</dbReference>
<keyword evidence="1" id="KW-0677">Repeat</keyword>
<evidence type="ECO:0000256" key="3">
    <source>
        <dbReference type="PROSITE-ProRule" id="PRU00023"/>
    </source>
</evidence>
<evidence type="ECO:0000256" key="2">
    <source>
        <dbReference type="ARBA" id="ARBA00023043"/>
    </source>
</evidence>
<feature type="repeat" description="ANK" evidence="3">
    <location>
        <begin position="190"/>
        <end position="222"/>
    </location>
</feature>
<evidence type="ECO:0000256" key="1">
    <source>
        <dbReference type="ARBA" id="ARBA00022737"/>
    </source>
</evidence>
<accession>A0ABR4IGR1</accession>
<dbReference type="InterPro" id="IPR002110">
    <property type="entry name" value="Ankyrin_rpt"/>
</dbReference>
<dbReference type="Pfam" id="PF13637">
    <property type="entry name" value="Ank_4"/>
    <property type="match status" value="1"/>
</dbReference>
<dbReference type="Pfam" id="PF00023">
    <property type="entry name" value="Ank"/>
    <property type="match status" value="1"/>
</dbReference>
<dbReference type="SUPFAM" id="SSF48403">
    <property type="entry name" value="Ankyrin repeat"/>
    <property type="match status" value="1"/>
</dbReference>
<reference evidence="4 5" key="1">
    <citation type="submission" date="2024-07" db="EMBL/GenBank/DDBJ databases">
        <title>Section-level genome sequencing and comparative genomics of Aspergillus sections Usti and Cavernicolus.</title>
        <authorList>
            <consortium name="Lawrence Berkeley National Laboratory"/>
            <person name="Nybo J.L."/>
            <person name="Vesth T.C."/>
            <person name="Theobald S."/>
            <person name="Frisvad J.C."/>
            <person name="Larsen T.O."/>
            <person name="Kjaerboelling I."/>
            <person name="Rothschild-Mancinelli K."/>
            <person name="Lyhne E.K."/>
            <person name="Kogle M.E."/>
            <person name="Barry K."/>
            <person name="Clum A."/>
            <person name="Na H."/>
            <person name="Ledsgaard L."/>
            <person name="Lin J."/>
            <person name="Lipzen A."/>
            <person name="Kuo A."/>
            <person name="Riley R."/>
            <person name="Mondo S."/>
            <person name="Labutti K."/>
            <person name="Haridas S."/>
            <person name="Pangalinan J."/>
            <person name="Salamov A.A."/>
            <person name="Simmons B.A."/>
            <person name="Magnuson J.K."/>
            <person name="Chen J."/>
            <person name="Drula E."/>
            <person name="Henrissat B."/>
            <person name="Wiebenga A."/>
            <person name="Lubbers R.J."/>
            <person name="Gomes A.C."/>
            <person name="Makela M.R."/>
            <person name="Stajich J."/>
            <person name="Grigoriev I.V."/>
            <person name="Mortensen U.H."/>
            <person name="De Vries R.P."/>
            <person name="Baker S.E."/>
            <person name="Andersen M.R."/>
        </authorList>
    </citation>
    <scope>NUCLEOTIDE SEQUENCE [LARGE SCALE GENOMIC DNA]</scope>
    <source>
        <strain evidence="4 5">CBS 123904</strain>
    </source>
</reference>